<sequence>MCKPVSSRLHVWKDDPKEKMLYDPKDAAYMKNNDVLFMLARMKYRARRGCPASEDSQLNLQCIMVFAVICMVIPLRRIHPSSYEHEGGTVTTTTHLLRIPDHEQQKQSKQHQQENSTMRTDMHHSISPSLLTDDLIHTKPQQQPMVHDGGLAGNDLTKHAEKPYVVVTYLRGNKEKYIIGTIVLLESVQDGKTNYFTTNSGTIIRIAVVCHESVNNATRSRLQLLGHDVTVVKDVPFDEDAIPSNRFKLLIQKYVAFNLVQYEKALFVDSDAFVLRTENLQAVFDLLDDDKTFNEPVKISKMRGLNASYHNIKESNSNATGFVHKKSKVYMANDYGIDDFNSGVILYRPQPNMFEDFQHFLNETILPMGNVNHRSVLQRSTQRLLTEFLVFPTSKYDLYNFCPHLQPFHCSRTGCHCSIHIYPQTLDCQKDKDMNTLRNATIVHFAGSMIDYEGLCDPKSSPNDLNVTISNYFVESKSEHKEKSDWDQDCQLPMIRSIRNLYFDAIHRVATGEYPDWERGPRNAIAIRCRCPLEIRLPRSPIRV</sequence>
<dbReference type="AlphaFoldDB" id="A0A1E7EPK2"/>
<dbReference type="KEGG" id="fcy:FRACYDRAFT_250751"/>
<dbReference type="InParanoid" id="A0A1E7EPK2"/>
<dbReference type="SUPFAM" id="SSF53448">
    <property type="entry name" value="Nucleotide-diphospho-sugar transferases"/>
    <property type="match status" value="1"/>
</dbReference>
<proteinExistence type="predicted"/>
<protein>
    <recommendedName>
        <fullName evidence="4">Nucleotide-diphospho-sugar transferase</fullName>
    </recommendedName>
</protein>
<keyword evidence="3" id="KW-1185">Reference proteome</keyword>
<name>A0A1E7EPK2_9STRA</name>
<dbReference type="Gene3D" id="3.90.550.10">
    <property type="entry name" value="Spore Coat Polysaccharide Biosynthesis Protein SpsA, Chain A"/>
    <property type="match status" value="1"/>
</dbReference>
<dbReference type="Pfam" id="PF01501">
    <property type="entry name" value="Glyco_transf_8"/>
    <property type="match status" value="1"/>
</dbReference>
<reference evidence="2 3" key="1">
    <citation type="submission" date="2016-09" db="EMBL/GenBank/DDBJ databases">
        <title>Extensive genetic diversity and differential bi-allelic expression allows diatom success in the polar Southern Ocean.</title>
        <authorList>
            <consortium name="DOE Joint Genome Institute"/>
            <person name="Mock T."/>
            <person name="Otillar R.P."/>
            <person name="Strauss J."/>
            <person name="Dupont C."/>
            <person name="Frickenhaus S."/>
            <person name="Maumus F."/>
            <person name="Mcmullan M."/>
            <person name="Sanges R."/>
            <person name="Schmutz J."/>
            <person name="Toseland A."/>
            <person name="Valas R."/>
            <person name="Veluchamy A."/>
            <person name="Ward B.J."/>
            <person name="Allen A."/>
            <person name="Barry K."/>
            <person name="Falciatore A."/>
            <person name="Ferrante M."/>
            <person name="Fortunato A.E."/>
            <person name="Gloeckner G."/>
            <person name="Gruber A."/>
            <person name="Hipkin R."/>
            <person name="Janech M."/>
            <person name="Kroth P."/>
            <person name="Leese F."/>
            <person name="Lindquist E."/>
            <person name="Lyon B.R."/>
            <person name="Martin J."/>
            <person name="Mayer C."/>
            <person name="Parker M."/>
            <person name="Quesneville H."/>
            <person name="Raymond J."/>
            <person name="Uhlig C."/>
            <person name="Valentin K.U."/>
            <person name="Worden A.Z."/>
            <person name="Armbrust E.V."/>
            <person name="Bowler C."/>
            <person name="Green B."/>
            <person name="Moulton V."/>
            <person name="Van Oosterhout C."/>
            <person name="Grigoriev I."/>
        </authorList>
    </citation>
    <scope>NUCLEOTIDE SEQUENCE [LARGE SCALE GENOMIC DNA]</scope>
    <source>
        <strain evidence="2 3">CCMP1102</strain>
    </source>
</reference>
<organism evidence="2 3">
    <name type="scientific">Fragilariopsis cylindrus CCMP1102</name>
    <dbReference type="NCBI Taxonomy" id="635003"/>
    <lineage>
        <taxon>Eukaryota</taxon>
        <taxon>Sar</taxon>
        <taxon>Stramenopiles</taxon>
        <taxon>Ochrophyta</taxon>
        <taxon>Bacillariophyta</taxon>
        <taxon>Bacillariophyceae</taxon>
        <taxon>Bacillariophycidae</taxon>
        <taxon>Bacillariales</taxon>
        <taxon>Bacillariaceae</taxon>
        <taxon>Fragilariopsis</taxon>
    </lineage>
</organism>
<dbReference type="OrthoDB" id="2014201at2759"/>
<dbReference type="InterPro" id="IPR029044">
    <property type="entry name" value="Nucleotide-diphossugar_trans"/>
</dbReference>
<evidence type="ECO:0000256" key="1">
    <source>
        <dbReference type="SAM" id="MobiDB-lite"/>
    </source>
</evidence>
<dbReference type="EMBL" id="KV784384">
    <property type="protein sequence ID" value="OEU07727.1"/>
    <property type="molecule type" value="Genomic_DNA"/>
</dbReference>
<dbReference type="InterPro" id="IPR050587">
    <property type="entry name" value="GNT1/Glycosyltrans_8"/>
</dbReference>
<dbReference type="Proteomes" id="UP000095751">
    <property type="component" value="Unassembled WGS sequence"/>
</dbReference>
<gene>
    <name evidence="2" type="ORF">FRACYDRAFT_250751</name>
</gene>
<dbReference type="PANTHER" id="PTHR11183">
    <property type="entry name" value="GLYCOGENIN SUBFAMILY MEMBER"/>
    <property type="match status" value="1"/>
</dbReference>
<dbReference type="GO" id="GO:0016757">
    <property type="term" value="F:glycosyltransferase activity"/>
    <property type="evidence" value="ECO:0007669"/>
    <property type="project" value="InterPro"/>
</dbReference>
<evidence type="ECO:0008006" key="4">
    <source>
        <dbReference type="Google" id="ProtNLM"/>
    </source>
</evidence>
<evidence type="ECO:0000313" key="3">
    <source>
        <dbReference type="Proteomes" id="UP000095751"/>
    </source>
</evidence>
<dbReference type="InterPro" id="IPR002495">
    <property type="entry name" value="Glyco_trans_8"/>
</dbReference>
<evidence type="ECO:0000313" key="2">
    <source>
        <dbReference type="EMBL" id="OEU07727.1"/>
    </source>
</evidence>
<accession>A0A1E7EPK2</accession>
<feature type="region of interest" description="Disordered" evidence="1">
    <location>
        <begin position="102"/>
        <end position="123"/>
    </location>
</feature>